<organism evidence="2 3">
    <name type="scientific">Tetradesmus obliquus</name>
    <name type="common">Green alga</name>
    <name type="synonym">Acutodesmus obliquus</name>
    <dbReference type="NCBI Taxonomy" id="3088"/>
    <lineage>
        <taxon>Eukaryota</taxon>
        <taxon>Viridiplantae</taxon>
        <taxon>Chlorophyta</taxon>
        <taxon>core chlorophytes</taxon>
        <taxon>Chlorophyceae</taxon>
        <taxon>CS clade</taxon>
        <taxon>Sphaeropleales</taxon>
        <taxon>Scenedesmaceae</taxon>
        <taxon>Tetradesmus</taxon>
    </lineage>
</organism>
<accession>A0A383WGQ7</accession>
<keyword evidence="1" id="KW-1133">Transmembrane helix</keyword>
<keyword evidence="3" id="KW-1185">Reference proteome</keyword>
<dbReference type="AlphaFoldDB" id="A0A383WGQ7"/>
<feature type="transmembrane region" description="Helical" evidence="1">
    <location>
        <begin position="469"/>
        <end position="492"/>
    </location>
</feature>
<proteinExistence type="predicted"/>
<keyword evidence="1" id="KW-0812">Transmembrane</keyword>
<evidence type="ECO:0000313" key="2">
    <source>
        <dbReference type="EMBL" id="SZX76284.1"/>
    </source>
</evidence>
<sequence>MAACNASCGNGTGFSTAYWNVDVEAQHNGMPCEAAQGTLRFINCINRNPCPVDCRGDWQVAAACNASCGNGTGFSTDHFIITVASQHGGAPCGHTHGQPRFLGCINSDYCPVNCRGAWQPAAACNASCGGGSGFSTERFVVATAAAYNGSHCAAGEGDVQLVNCINPAPCPTCNNTELGSASASPYACPRGYLFNIANSSSQAVGDSACCTPYPLAVPALLPELPAAGKAFVGGNLSIVSSAILPYTNSSSSDSQALCAPRTSQLNGTLAFASFGLSQPWFGNFSTSRLMAWQYRPDLQQFTTQVTLDGVFEVLSITTGESTMVNASGFVNLLSSTYPSPGFTGQYQLAGDLTLTPNPFNDSSATAAGNTRRRLVEADTRSVVAPVQGAVVVREQRIIGTTSANASTSVAYVDPDGSVVVSGEVPEALRAPWLGMPCTAKTCHGAYPYDNDARVSPAWQPWKNSFNVDAFLGGLIGGVAFLAFVVIGLVLLIRQRKRSKYSQHSV</sequence>
<gene>
    <name evidence="2" type="ORF">BQ4739_LOCUS16674</name>
</gene>
<dbReference type="STRING" id="3088.A0A383WGQ7"/>
<evidence type="ECO:0000313" key="3">
    <source>
        <dbReference type="Proteomes" id="UP000256970"/>
    </source>
</evidence>
<keyword evidence="1" id="KW-0472">Membrane</keyword>
<dbReference type="Proteomes" id="UP000256970">
    <property type="component" value="Unassembled WGS sequence"/>
</dbReference>
<protein>
    <submittedName>
        <fullName evidence="2">Uncharacterized protein</fullName>
    </submittedName>
</protein>
<evidence type="ECO:0000256" key="1">
    <source>
        <dbReference type="SAM" id="Phobius"/>
    </source>
</evidence>
<name>A0A383WGQ7_TETOB</name>
<reference evidence="2 3" key="1">
    <citation type="submission" date="2016-10" db="EMBL/GenBank/DDBJ databases">
        <authorList>
            <person name="Cai Z."/>
        </authorList>
    </citation>
    <scope>NUCLEOTIDE SEQUENCE [LARGE SCALE GENOMIC DNA]</scope>
</reference>
<dbReference type="EMBL" id="FNXT01001254">
    <property type="protein sequence ID" value="SZX76284.1"/>
    <property type="molecule type" value="Genomic_DNA"/>
</dbReference>